<accession>A0ABP9LRW1</accession>
<evidence type="ECO:0000313" key="4">
    <source>
        <dbReference type="Proteomes" id="UP001499910"/>
    </source>
</evidence>
<dbReference type="Gene3D" id="3.90.1150.10">
    <property type="entry name" value="Aspartate Aminotransferase, domain 1"/>
    <property type="match status" value="1"/>
</dbReference>
<organism evidence="3 4">
    <name type="scientific">[Roseibacterium] beibuensis</name>
    <dbReference type="NCBI Taxonomy" id="1193142"/>
    <lineage>
        <taxon>Bacteria</taxon>
        <taxon>Pseudomonadati</taxon>
        <taxon>Pseudomonadota</taxon>
        <taxon>Alphaproteobacteria</taxon>
        <taxon>Rhodobacterales</taxon>
        <taxon>Roseobacteraceae</taxon>
        <taxon>Roseicyclus</taxon>
    </lineage>
</organism>
<dbReference type="Proteomes" id="UP001499910">
    <property type="component" value="Unassembled WGS sequence"/>
</dbReference>
<reference evidence="4" key="1">
    <citation type="journal article" date="2019" name="Int. J. Syst. Evol. Microbiol.">
        <title>The Global Catalogue of Microorganisms (GCM) 10K type strain sequencing project: providing services to taxonomists for standard genome sequencing and annotation.</title>
        <authorList>
            <consortium name="The Broad Institute Genomics Platform"/>
            <consortium name="The Broad Institute Genome Sequencing Center for Infectious Disease"/>
            <person name="Wu L."/>
            <person name="Ma J."/>
        </authorList>
    </citation>
    <scope>NUCLEOTIDE SEQUENCE [LARGE SCALE GENOMIC DNA]</scope>
    <source>
        <strain evidence="4">JCM 18015</strain>
    </source>
</reference>
<name>A0ABP9LRW1_9RHOB</name>
<dbReference type="Gene3D" id="3.40.640.10">
    <property type="entry name" value="Type I PLP-dependent aspartate aminotransferase-like (Major domain)"/>
    <property type="match status" value="1"/>
</dbReference>
<comment type="caution">
    <text evidence="3">The sequence shown here is derived from an EMBL/GenBank/DDBJ whole genome shotgun (WGS) entry which is preliminary data.</text>
</comment>
<dbReference type="PANTHER" id="PTHR30244:SF34">
    <property type="entry name" value="DTDP-4-AMINO-4,6-DIDEOXYGALACTOSE TRANSAMINASE"/>
    <property type="match status" value="1"/>
</dbReference>
<dbReference type="InterPro" id="IPR015421">
    <property type="entry name" value="PyrdxlP-dep_Trfase_major"/>
</dbReference>
<evidence type="ECO:0000256" key="1">
    <source>
        <dbReference type="ARBA" id="ARBA00037999"/>
    </source>
</evidence>
<dbReference type="PIRSF" id="PIRSF000390">
    <property type="entry name" value="PLP_StrS"/>
    <property type="match status" value="1"/>
</dbReference>
<dbReference type="InterPro" id="IPR000653">
    <property type="entry name" value="DegT/StrS_aminotransferase"/>
</dbReference>
<dbReference type="SUPFAM" id="SSF53383">
    <property type="entry name" value="PLP-dependent transferases"/>
    <property type="match status" value="1"/>
</dbReference>
<dbReference type="Pfam" id="PF01041">
    <property type="entry name" value="DegT_DnrJ_EryC1"/>
    <property type="match status" value="1"/>
</dbReference>
<keyword evidence="4" id="KW-1185">Reference proteome</keyword>
<dbReference type="InterPro" id="IPR015424">
    <property type="entry name" value="PyrdxlP-dep_Trfase"/>
</dbReference>
<proteinExistence type="inferred from homology"/>
<dbReference type="EMBL" id="BAABHW010000009">
    <property type="protein sequence ID" value="GAA5082029.1"/>
    <property type="molecule type" value="Genomic_DNA"/>
</dbReference>
<evidence type="ECO:0000256" key="2">
    <source>
        <dbReference type="RuleBase" id="RU004508"/>
    </source>
</evidence>
<evidence type="ECO:0000313" key="3">
    <source>
        <dbReference type="EMBL" id="GAA5082029.1"/>
    </source>
</evidence>
<gene>
    <name evidence="3" type="ORF">GCM10023209_37250</name>
</gene>
<comment type="similarity">
    <text evidence="1 2">Belongs to the DegT/DnrJ/EryC1 family.</text>
</comment>
<dbReference type="PANTHER" id="PTHR30244">
    <property type="entry name" value="TRANSAMINASE"/>
    <property type="match status" value="1"/>
</dbReference>
<keyword evidence="2" id="KW-0663">Pyridoxal phosphate</keyword>
<protein>
    <recommendedName>
        <fullName evidence="5">Perosamine synthetase</fullName>
    </recommendedName>
</protein>
<evidence type="ECO:0008006" key="5">
    <source>
        <dbReference type="Google" id="ProtNLM"/>
    </source>
</evidence>
<dbReference type="RefSeq" id="WP_259555170.1">
    <property type="nucleotide sequence ID" value="NZ_BAABHW010000009.1"/>
</dbReference>
<sequence length="389" mass="43400">MGVSNIDERNWPKSHPWGPRELELLEEALGGNDWSHTSMCREFEAKFARFVGTAYALMVPSGTSAIYLSLLAGGIKPGQEVIIPGITWPSVVYAILKSGGVPRTVDIDPDSFCMSAKTIKRSLNEKTFAILATHLFGSQCEMNDICNLASKNGILVIEDAAQSIGSIQDSRHCGTWGSFGSFSWNDKKVLACGEGGVIVTNDGAAYEELLRLQLILPERDRIPRHVPGTYKVSEFQGAVAIAQLERLERRLAKMAKGAKLLEKIILDQGSQKIAIQKKPDKSDLQSYYNFCLKIDGVEDSSRIIKELSARLGCRVTKPYKPISKISDFKPTREYYDKRIWRNLNETHEICDLAYRSLCLRLPFFVLEAEDTLLVEAARIIVELVEEHTG</sequence>
<dbReference type="InterPro" id="IPR015422">
    <property type="entry name" value="PyrdxlP-dep_Trfase_small"/>
</dbReference>